<dbReference type="EMBL" id="SMTK01000002">
    <property type="protein sequence ID" value="TDK26946.1"/>
    <property type="molecule type" value="Genomic_DNA"/>
</dbReference>
<evidence type="ECO:0000256" key="4">
    <source>
        <dbReference type="ARBA" id="ARBA00022670"/>
    </source>
</evidence>
<evidence type="ECO:0000256" key="5">
    <source>
        <dbReference type="ARBA" id="ARBA00022692"/>
    </source>
</evidence>
<evidence type="ECO:0000256" key="11">
    <source>
        <dbReference type="SAM" id="Phobius"/>
    </source>
</evidence>
<keyword evidence="10 11" id="KW-0472">Membrane</keyword>
<evidence type="ECO:0000259" key="13">
    <source>
        <dbReference type="Pfam" id="PF17820"/>
    </source>
</evidence>
<dbReference type="CDD" id="cd06163">
    <property type="entry name" value="S2P-M50_PDZ_RseP-like"/>
    <property type="match status" value="1"/>
</dbReference>
<dbReference type="OrthoDB" id="9782003at2"/>
<dbReference type="Pfam" id="PF17820">
    <property type="entry name" value="PDZ_6"/>
    <property type="match status" value="1"/>
</dbReference>
<dbReference type="InterPro" id="IPR041489">
    <property type="entry name" value="PDZ_6"/>
</dbReference>
<name>A0A4R5U098_9MICC</name>
<dbReference type="GO" id="GO:0016020">
    <property type="term" value="C:membrane"/>
    <property type="evidence" value="ECO:0007669"/>
    <property type="project" value="UniProtKB-SubCell"/>
</dbReference>
<comment type="cofactor">
    <cofactor evidence="1">
        <name>Zn(2+)</name>
        <dbReference type="ChEBI" id="CHEBI:29105"/>
    </cofactor>
</comment>
<comment type="caution">
    <text evidence="14">The sequence shown here is derived from an EMBL/GenBank/DDBJ whole genome shotgun (WGS) entry which is preliminary data.</text>
</comment>
<evidence type="ECO:0000256" key="10">
    <source>
        <dbReference type="ARBA" id="ARBA00023136"/>
    </source>
</evidence>
<evidence type="ECO:0000256" key="6">
    <source>
        <dbReference type="ARBA" id="ARBA00022801"/>
    </source>
</evidence>
<gene>
    <name evidence="14" type="ORF">E2F48_07260</name>
</gene>
<keyword evidence="9 14" id="KW-0482">Metalloprotease</keyword>
<dbReference type="Proteomes" id="UP000295411">
    <property type="component" value="Unassembled WGS sequence"/>
</dbReference>
<keyword evidence="8 11" id="KW-1133">Transmembrane helix</keyword>
<reference evidence="14 15" key="1">
    <citation type="submission" date="2019-03" db="EMBL/GenBank/DDBJ databases">
        <title>Arthrobacter sp. nov., an bacterium isolated from biocrust in Mu Us Desert.</title>
        <authorList>
            <person name="Lixiong L."/>
        </authorList>
    </citation>
    <scope>NUCLEOTIDE SEQUENCE [LARGE SCALE GENOMIC DNA]</scope>
    <source>
        <strain evidence="14 15">SLN-3</strain>
    </source>
</reference>
<dbReference type="Pfam" id="PF02163">
    <property type="entry name" value="Peptidase_M50"/>
    <property type="match status" value="1"/>
</dbReference>
<keyword evidence="15" id="KW-1185">Reference proteome</keyword>
<dbReference type="AlphaFoldDB" id="A0A4R5U098"/>
<accession>A0A4R5U098</accession>
<evidence type="ECO:0000256" key="8">
    <source>
        <dbReference type="ARBA" id="ARBA00022989"/>
    </source>
</evidence>
<comment type="subcellular location">
    <subcellularLocation>
        <location evidence="2">Membrane</location>
        <topology evidence="2">Multi-pass membrane protein</topology>
    </subcellularLocation>
</comment>
<evidence type="ECO:0000259" key="12">
    <source>
        <dbReference type="Pfam" id="PF02163"/>
    </source>
</evidence>
<dbReference type="GO" id="GO:0006508">
    <property type="term" value="P:proteolysis"/>
    <property type="evidence" value="ECO:0007669"/>
    <property type="project" value="UniProtKB-KW"/>
</dbReference>
<keyword evidence="4 14" id="KW-0645">Protease</keyword>
<keyword evidence="6" id="KW-0378">Hydrolase</keyword>
<evidence type="ECO:0000256" key="7">
    <source>
        <dbReference type="ARBA" id="ARBA00022833"/>
    </source>
</evidence>
<evidence type="ECO:0000256" key="9">
    <source>
        <dbReference type="ARBA" id="ARBA00023049"/>
    </source>
</evidence>
<evidence type="ECO:0000256" key="1">
    <source>
        <dbReference type="ARBA" id="ARBA00001947"/>
    </source>
</evidence>
<feature type="transmembrane region" description="Helical" evidence="11">
    <location>
        <begin position="460"/>
        <end position="481"/>
    </location>
</feature>
<proteinExistence type="inferred from homology"/>
<protein>
    <submittedName>
        <fullName evidence="14">RIP metalloprotease</fullName>
    </submittedName>
</protein>
<dbReference type="PANTHER" id="PTHR42837:SF2">
    <property type="entry name" value="MEMBRANE METALLOPROTEASE ARASP2, CHLOROPLASTIC-RELATED"/>
    <property type="match status" value="1"/>
</dbReference>
<feature type="transmembrane region" description="Helical" evidence="11">
    <location>
        <begin position="401"/>
        <end position="421"/>
    </location>
</feature>
<dbReference type="InterPro" id="IPR004387">
    <property type="entry name" value="Pept_M50_Zn"/>
</dbReference>
<evidence type="ECO:0000256" key="2">
    <source>
        <dbReference type="ARBA" id="ARBA00004141"/>
    </source>
</evidence>
<dbReference type="PANTHER" id="PTHR42837">
    <property type="entry name" value="REGULATOR OF SIGMA-E PROTEASE RSEP"/>
    <property type="match status" value="1"/>
</dbReference>
<dbReference type="InterPro" id="IPR036034">
    <property type="entry name" value="PDZ_sf"/>
</dbReference>
<dbReference type="GO" id="GO:0004222">
    <property type="term" value="F:metalloendopeptidase activity"/>
    <property type="evidence" value="ECO:0007669"/>
    <property type="project" value="InterPro"/>
</dbReference>
<evidence type="ECO:0000256" key="3">
    <source>
        <dbReference type="ARBA" id="ARBA00007931"/>
    </source>
</evidence>
<dbReference type="InterPro" id="IPR008915">
    <property type="entry name" value="Peptidase_M50"/>
</dbReference>
<evidence type="ECO:0000313" key="14">
    <source>
        <dbReference type="EMBL" id="TDK26946.1"/>
    </source>
</evidence>
<evidence type="ECO:0000313" key="15">
    <source>
        <dbReference type="Proteomes" id="UP000295411"/>
    </source>
</evidence>
<feature type="domain" description="Peptidase M50" evidence="12">
    <location>
        <begin position="56"/>
        <end position="442"/>
    </location>
</feature>
<comment type="similarity">
    <text evidence="3">Belongs to the peptidase M50B family.</text>
</comment>
<keyword evidence="7" id="KW-0862">Zinc</keyword>
<dbReference type="Gene3D" id="2.30.42.10">
    <property type="match status" value="1"/>
</dbReference>
<keyword evidence="5 11" id="KW-0812">Transmembrane</keyword>
<feature type="transmembrane region" description="Helical" evidence="11">
    <location>
        <begin position="46"/>
        <end position="66"/>
    </location>
</feature>
<dbReference type="SUPFAM" id="SSF50156">
    <property type="entry name" value="PDZ domain-like"/>
    <property type="match status" value="1"/>
</dbReference>
<sequence length="491" mass="52255">MPGTSFRPRPLWNEGNLRRIGTRLPDAPASDAPPTEHEIEGNALSILLFILGVLFVVVGIGASIALHEVGHLVPAKLFKVRVTQYMVGFGPTLWSRRKGETEYGIKAIPAGGYISMIGMFPPGPTDDEGRARQSGTGVFQQLTNDARQAAAVQLQPGDEKRVFYKLPIYKRIIIMLGGPLMNLLIGIVLFAVLIMGFGTAQATTTVAEVYKCVVSADRQAETGQTDCADGDPAAPAFEAGLQPGDRILTFDGRDVESWDQFSEWIREAAGRSVPISYVRDGETRSSSITPLLTERPVAGPDGQAQVDADGSPITKEVGFIGIGSQQELVPQPASEVLPAVGDSLARVTGVVLNLPQRVVDVGEAAFSDAPRDPEGPISVVGVGRIAGEVSAMEEIPLKARAATLVGLVGGVNLALFVFNLIPLLPLDGGHVAGALWEGLRRTVARIFRRPDPGPFDMAKLLPLTYAVAVLLMGMGILLIYADIVKPVDLFG</sequence>
<organism evidence="14 15">
    <name type="scientific">Arthrobacter crusticola</name>
    <dbReference type="NCBI Taxonomy" id="2547960"/>
    <lineage>
        <taxon>Bacteria</taxon>
        <taxon>Bacillati</taxon>
        <taxon>Actinomycetota</taxon>
        <taxon>Actinomycetes</taxon>
        <taxon>Micrococcales</taxon>
        <taxon>Micrococcaceae</taxon>
        <taxon>Arthrobacter</taxon>
    </lineage>
</organism>
<feature type="domain" description="PDZ" evidence="13">
    <location>
        <begin position="230"/>
        <end position="278"/>
    </location>
</feature>
<feature type="transmembrane region" description="Helical" evidence="11">
    <location>
        <begin position="172"/>
        <end position="194"/>
    </location>
</feature>